<dbReference type="Proteomes" id="UP000619835">
    <property type="component" value="Unassembled WGS sequence"/>
</dbReference>
<dbReference type="InterPro" id="IPR050090">
    <property type="entry name" value="Tyrosine_recombinase_XerCD"/>
</dbReference>
<dbReference type="SUPFAM" id="SSF56349">
    <property type="entry name" value="DNA breaking-rejoining enzymes"/>
    <property type="match status" value="1"/>
</dbReference>
<dbReference type="GO" id="GO:0006310">
    <property type="term" value="P:DNA recombination"/>
    <property type="evidence" value="ECO:0007669"/>
    <property type="project" value="UniProtKB-KW"/>
</dbReference>
<keyword evidence="1" id="KW-0229">DNA integration</keyword>
<keyword evidence="2" id="KW-0238">DNA-binding</keyword>
<dbReference type="InterPro" id="IPR013762">
    <property type="entry name" value="Integrase-like_cat_sf"/>
</dbReference>
<evidence type="ECO:0000313" key="8">
    <source>
        <dbReference type="Proteomes" id="UP000320212"/>
    </source>
</evidence>
<dbReference type="AlphaFoldDB" id="A0A558GCI1"/>
<evidence type="ECO:0000256" key="3">
    <source>
        <dbReference type="ARBA" id="ARBA00023172"/>
    </source>
</evidence>
<dbReference type="GO" id="GO:0003677">
    <property type="term" value="F:DNA binding"/>
    <property type="evidence" value="ECO:0007669"/>
    <property type="project" value="UniProtKB-KW"/>
</dbReference>
<dbReference type="GO" id="GO:0015074">
    <property type="term" value="P:DNA integration"/>
    <property type="evidence" value="ECO:0007669"/>
    <property type="project" value="UniProtKB-KW"/>
</dbReference>
<evidence type="ECO:0000256" key="2">
    <source>
        <dbReference type="ARBA" id="ARBA00023125"/>
    </source>
</evidence>
<dbReference type="PANTHER" id="PTHR30349:SF41">
    <property type="entry name" value="INTEGRASE_RECOMBINASE PROTEIN MJ0367-RELATED"/>
    <property type="match status" value="1"/>
</dbReference>
<evidence type="ECO:0000313" key="7">
    <source>
        <dbReference type="EMBL" id="TVT95446.1"/>
    </source>
</evidence>
<dbReference type="EMBL" id="WOWC01000001">
    <property type="protein sequence ID" value="NLV04419.1"/>
    <property type="molecule type" value="Genomic_DNA"/>
</dbReference>
<dbReference type="InterPro" id="IPR011010">
    <property type="entry name" value="DNA_brk_join_enz"/>
</dbReference>
<reference evidence="6" key="2">
    <citation type="submission" date="2019-12" db="EMBL/GenBank/DDBJ databases">
        <title>Haloferax alexandrinus strain pws11.</title>
        <authorList>
            <person name="Verma D.K."/>
            <person name="Gopal K."/>
            <person name="Prasad E.S."/>
        </authorList>
    </citation>
    <scope>NUCLEOTIDE SEQUENCE</scope>
    <source>
        <strain evidence="6">Pws11</strain>
    </source>
</reference>
<gene>
    <name evidence="7" type="ORF">FQA18_06550</name>
    <name evidence="6" type="ORF">GOC85_17855</name>
</gene>
<dbReference type="EMBL" id="VMTR01000029">
    <property type="protein sequence ID" value="TVT95446.1"/>
    <property type="molecule type" value="Genomic_DNA"/>
</dbReference>
<dbReference type="Gene3D" id="1.10.443.10">
    <property type="entry name" value="Intergrase catalytic core"/>
    <property type="match status" value="1"/>
</dbReference>
<dbReference type="Gene3D" id="1.10.150.130">
    <property type="match status" value="1"/>
</dbReference>
<feature type="domain" description="Tyr recombinase" evidence="5">
    <location>
        <begin position="179"/>
        <end position="381"/>
    </location>
</feature>
<dbReference type="Proteomes" id="UP000320212">
    <property type="component" value="Unassembled WGS sequence"/>
</dbReference>
<dbReference type="RefSeq" id="WP_144858593.1">
    <property type="nucleotide sequence ID" value="NZ_VMTR01000029.1"/>
</dbReference>
<dbReference type="PROSITE" id="PS51898">
    <property type="entry name" value="TYR_RECOMBINASE"/>
    <property type="match status" value="1"/>
</dbReference>
<dbReference type="InterPro" id="IPR002104">
    <property type="entry name" value="Integrase_catalytic"/>
</dbReference>
<keyword evidence="3" id="KW-0233">DNA recombination</keyword>
<name>A0A558GCI1_HALVO</name>
<dbReference type="PANTHER" id="PTHR30349">
    <property type="entry name" value="PHAGE INTEGRASE-RELATED"/>
    <property type="match status" value="1"/>
</dbReference>
<dbReference type="InterPro" id="IPR010998">
    <property type="entry name" value="Integrase_recombinase_N"/>
</dbReference>
<feature type="region of interest" description="Disordered" evidence="4">
    <location>
        <begin position="364"/>
        <end position="384"/>
    </location>
</feature>
<feature type="compositionally biased region" description="Basic and acidic residues" evidence="4">
    <location>
        <begin position="7"/>
        <end position="19"/>
    </location>
</feature>
<accession>A0A558GCI1</accession>
<reference evidence="7 8" key="1">
    <citation type="submission" date="2019-07" db="EMBL/GenBank/DDBJ databases">
        <title>Draft genome sequence of Haloferax volcanii SS0101, isolated from salt farm in Samut Sakhon, Thailand.</title>
        <authorList>
            <person name="Wanthongcharoen S."/>
            <person name="Yamprayoonswat W."/>
            <person name="Ruangsuj P."/>
            <person name="Thongpramul N."/>
            <person name="Jumpathong W."/>
            <person name="Sittihan S."/>
            <person name="Kanjanavas P."/>
            <person name="Yasawong M."/>
        </authorList>
    </citation>
    <scope>NUCLEOTIDE SEQUENCE [LARGE SCALE GENOMIC DNA]</scope>
    <source>
        <strain evidence="7 8">SS0101</strain>
    </source>
</reference>
<feature type="region of interest" description="Disordered" evidence="4">
    <location>
        <begin position="1"/>
        <end position="22"/>
    </location>
</feature>
<organism evidence="7 8">
    <name type="scientific">Haloferax volcanii</name>
    <name type="common">Halobacterium volcanii</name>
    <dbReference type="NCBI Taxonomy" id="2246"/>
    <lineage>
        <taxon>Archaea</taxon>
        <taxon>Methanobacteriati</taxon>
        <taxon>Methanobacteriota</taxon>
        <taxon>Stenosarchaea group</taxon>
        <taxon>Halobacteria</taxon>
        <taxon>Halobacteriales</taxon>
        <taxon>Haloferacaceae</taxon>
        <taxon>Haloferax</taxon>
    </lineage>
</organism>
<dbReference type="Pfam" id="PF00589">
    <property type="entry name" value="Phage_integrase"/>
    <property type="match status" value="1"/>
</dbReference>
<proteinExistence type="predicted"/>
<evidence type="ECO:0000259" key="5">
    <source>
        <dbReference type="PROSITE" id="PS51898"/>
    </source>
</evidence>
<evidence type="ECO:0000256" key="1">
    <source>
        <dbReference type="ARBA" id="ARBA00022908"/>
    </source>
</evidence>
<sequence>MPSKSNEGAKEDTDGETAKVCKAPLVTEPARKRLNQRQIVDYKEERRSLLTWLRDIGKNPSRGKGYASDTVYNRAYRIDAFYRWVWEFEGAYTTTLTTDHADAYCRELLAGDYSDNHRANTQKALKSLFKWRQYQRGGDKWEPTITLTGAPPSRQPKDFFEKDERTALREAALEYGTVPHYNSLSADERQTWKRHLAQRFGIPVEGVNADTFERANGWKIPSLVQATLDGGLRPKEVGRARVSWVDTDNSVLRIPPEDATKSNDAWTVAIRPQTSQALQRWIGERECYDKYSGTDRLWLTRESNPYGSTSLNRLLENLCEQAEIDTTHRDLSWYLIRHSVGTLLTNERDLEAARVQLRHQSRTTTMKYDSVSTDDRRDALDRIG</sequence>
<evidence type="ECO:0000256" key="4">
    <source>
        <dbReference type="SAM" id="MobiDB-lite"/>
    </source>
</evidence>
<comment type="caution">
    <text evidence="7">The sequence shown here is derived from an EMBL/GenBank/DDBJ whole genome shotgun (WGS) entry which is preliminary data.</text>
</comment>
<protein>
    <submittedName>
        <fullName evidence="7">Site-specific integrase</fullName>
    </submittedName>
    <submittedName>
        <fullName evidence="6">Tyrosine-type recombinase/integrase</fullName>
    </submittedName>
</protein>
<evidence type="ECO:0000313" key="6">
    <source>
        <dbReference type="EMBL" id="NLV04419.1"/>
    </source>
</evidence>
<accession>A0A847TV21</accession>
<feature type="compositionally biased region" description="Basic and acidic residues" evidence="4">
    <location>
        <begin position="373"/>
        <end position="384"/>
    </location>
</feature>
<dbReference type="CDD" id="cd00397">
    <property type="entry name" value="DNA_BRE_C"/>
    <property type="match status" value="1"/>
</dbReference>